<evidence type="ECO:0000256" key="4">
    <source>
        <dbReference type="ARBA" id="ARBA00022496"/>
    </source>
</evidence>
<keyword evidence="2" id="KW-0813">Transport</keyword>
<evidence type="ECO:0000313" key="12">
    <source>
        <dbReference type="Proteomes" id="UP000662074"/>
    </source>
</evidence>
<evidence type="ECO:0000256" key="9">
    <source>
        <dbReference type="ARBA" id="ARBA00023136"/>
    </source>
</evidence>
<evidence type="ECO:0000256" key="7">
    <source>
        <dbReference type="ARBA" id="ARBA00023004"/>
    </source>
</evidence>
<evidence type="ECO:0000256" key="2">
    <source>
        <dbReference type="ARBA" id="ARBA00022448"/>
    </source>
</evidence>
<dbReference type="GO" id="GO:0006826">
    <property type="term" value="P:iron ion transport"/>
    <property type="evidence" value="ECO:0007669"/>
    <property type="project" value="UniProtKB-KW"/>
</dbReference>
<dbReference type="PANTHER" id="PTHR42771:SF2">
    <property type="entry name" value="IRON(3+)-HYDROXAMATE IMPORT ATP-BINDING PROTEIN FHUC"/>
    <property type="match status" value="1"/>
</dbReference>
<gene>
    <name evidence="11" type="ORF">GCM10011425_09160</name>
</gene>
<keyword evidence="12" id="KW-1185">Reference proteome</keyword>
<dbReference type="SMART" id="SM00382">
    <property type="entry name" value="AAA"/>
    <property type="match status" value="1"/>
</dbReference>
<dbReference type="Proteomes" id="UP000662074">
    <property type="component" value="Unassembled WGS sequence"/>
</dbReference>
<proteinExistence type="predicted"/>
<dbReference type="AlphaFoldDB" id="A0A917J6S3"/>
<reference evidence="11" key="1">
    <citation type="journal article" date="2014" name="Int. J. Syst. Evol. Microbiol.">
        <title>Complete genome sequence of Corynebacterium casei LMG S-19264T (=DSM 44701T), isolated from a smear-ripened cheese.</title>
        <authorList>
            <consortium name="US DOE Joint Genome Institute (JGI-PGF)"/>
            <person name="Walter F."/>
            <person name="Albersmeier A."/>
            <person name="Kalinowski J."/>
            <person name="Ruckert C."/>
        </authorList>
    </citation>
    <scope>NUCLEOTIDE SEQUENCE</scope>
    <source>
        <strain evidence="11">CCM 8711</strain>
    </source>
</reference>
<evidence type="ECO:0000313" key="11">
    <source>
        <dbReference type="EMBL" id="GGI49704.1"/>
    </source>
</evidence>
<name>A0A917J6S3_9SPHI</name>
<keyword evidence="3" id="KW-1003">Cell membrane</keyword>
<keyword evidence="5" id="KW-0547">Nucleotide-binding</keyword>
<dbReference type="Pfam" id="PF00005">
    <property type="entry name" value="ABC_tran"/>
    <property type="match status" value="1"/>
</dbReference>
<keyword evidence="8" id="KW-0406">Ion transport</keyword>
<protein>
    <recommendedName>
        <fullName evidence="10">AAA+ ATPase domain-containing protein</fullName>
    </recommendedName>
</protein>
<evidence type="ECO:0000256" key="8">
    <source>
        <dbReference type="ARBA" id="ARBA00023065"/>
    </source>
</evidence>
<dbReference type="PANTHER" id="PTHR42771">
    <property type="entry name" value="IRON(3+)-HYDROXAMATE IMPORT ATP-BINDING PROTEIN FHUC"/>
    <property type="match status" value="1"/>
</dbReference>
<evidence type="ECO:0000259" key="10">
    <source>
        <dbReference type="SMART" id="SM00382"/>
    </source>
</evidence>
<keyword evidence="7" id="KW-0408">Iron</keyword>
<organism evidence="11 12">
    <name type="scientific">Mucilaginibacter galii</name>
    <dbReference type="NCBI Taxonomy" id="2005073"/>
    <lineage>
        <taxon>Bacteria</taxon>
        <taxon>Pseudomonadati</taxon>
        <taxon>Bacteroidota</taxon>
        <taxon>Sphingobacteriia</taxon>
        <taxon>Sphingobacteriales</taxon>
        <taxon>Sphingobacteriaceae</taxon>
        <taxon>Mucilaginibacter</taxon>
    </lineage>
</organism>
<dbReference type="InterPro" id="IPR051535">
    <property type="entry name" value="Siderophore_ABC-ATPase"/>
</dbReference>
<dbReference type="Gene3D" id="3.40.50.300">
    <property type="entry name" value="P-loop containing nucleotide triphosphate hydrolases"/>
    <property type="match status" value="2"/>
</dbReference>
<dbReference type="InterPro" id="IPR003593">
    <property type="entry name" value="AAA+_ATPase"/>
</dbReference>
<sequence>MISRGILQDISFNQGDADLGSYPFSLPFIKHLNKLKIGAEVTFFVGSNGTGKSTLLEAIAVASGFNPEGGSINFNFNTRASHSPLHKHIRTSRGIERHKDGFFLRSESFFNLGTEIERLDKEPGGPRIIDSYGGKSLHEQSHGQSFWALFKHRFQGNGFYILDEPEAALSVERQMAMLVRMRELVLTNSQFIIATHSPLLLAYPGALIYEFSTQGIKQCSYQQTLLYQQYSTFFKDPALIVKQLLNR</sequence>
<comment type="subcellular location">
    <subcellularLocation>
        <location evidence="1">Cell membrane</location>
        <topology evidence="1">Peripheral membrane protein</topology>
    </subcellularLocation>
</comment>
<evidence type="ECO:0000256" key="5">
    <source>
        <dbReference type="ARBA" id="ARBA00022741"/>
    </source>
</evidence>
<comment type="caution">
    <text evidence="11">The sequence shown here is derived from an EMBL/GenBank/DDBJ whole genome shotgun (WGS) entry which is preliminary data.</text>
</comment>
<dbReference type="InterPro" id="IPR027417">
    <property type="entry name" value="P-loop_NTPase"/>
</dbReference>
<dbReference type="GO" id="GO:0016887">
    <property type="term" value="F:ATP hydrolysis activity"/>
    <property type="evidence" value="ECO:0007669"/>
    <property type="project" value="InterPro"/>
</dbReference>
<dbReference type="RefSeq" id="WP_188414195.1">
    <property type="nucleotide sequence ID" value="NZ_BMDO01000001.1"/>
</dbReference>
<keyword evidence="4" id="KW-0410">Iron transport</keyword>
<dbReference type="GO" id="GO:0005524">
    <property type="term" value="F:ATP binding"/>
    <property type="evidence" value="ECO:0007669"/>
    <property type="project" value="UniProtKB-KW"/>
</dbReference>
<keyword evidence="6" id="KW-0067">ATP-binding</keyword>
<evidence type="ECO:0000256" key="6">
    <source>
        <dbReference type="ARBA" id="ARBA00022840"/>
    </source>
</evidence>
<reference evidence="11" key="2">
    <citation type="submission" date="2020-09" db="EMBL/GenBank/DDBJ databases">
        <authorList>
            <person name="Sun Q."/>
            <person name="Sedlacek I."/>
        </authorList>
    </citation>
    <scope>NUCLEOTIDE SEQUENCE</scope>
    <source>
        <strain evidence="11">CCM 8711</strain>
    </source>
</reference>
<dbReference type="EMBL" id="BMDO01000001">
    <property type="protein sequence ID" value="GGI49704.1"/>
    <property type="molecule type" value="Genomic_DNA"/>
</dbReference>
<evidence type="ECO:0000256" key="3">
    <source>
        <dbReference type="ARBA" id="ARBA00022475"/>
    </source>
</evidence>
<accession>A0A917J6S3</accession>
<evidence type="ECO:0000256" key="1">
    <source>
        <dbReference type="ARBA" id="ARBA00004202"/>
    </source>
</evidence>
<dbReference type="CDD" id="cd00267">
    <property type="entry name" value="ABC_ATPase"/>
    <property type="match status" value="1"/>
</dbReference>
<dbReference type="InterPro" id="IPR003439">
    <property type="entry name" value="ABC_transporter-like_ATP-bd"/>
</dbReference>
<keyword evidence="9" id="KW-0472">Membrane</keyword>
<feature type="domain" description="AAA+ ATPase" evidence="10">
    <location>
        <begin position="38"/>
        <end position="215"/>
    </location>
</feature>
<dbReference type="GO" id="GO:0005886">
    <property type="term" value="C:plasma membrane"/>
    <property type="evidence" value="ECO:0007669"/>
    <property type="project" value="UniProtKB-SubCell"/>
</dbReference>
<dbReference type="SUPFAM" id="SSF52540">
    <property type="entry name" value="P-loop containing nucleoside triphosphate hydrolases"/>
    <property type="match status" value="1"/>
</dbReference>